<reference evidence="8 9" key="1">
    <citation type="journal article" date="2015" name="Sci. Rep.">
        <title>Chromosome-level genome map provides insights into diverse defense mechanisms in the medicinal fungus Ganoderma sinense.</title>
        <authorList>
            <person name="Zhu Y."/>
            <person name="Xu J."/>
            <person name="Sun C."/>
            <person name="Zhou S."/>
            <person name="Xu H."/>
            <person name="Nelson D.R."/>
            <person name="Qian J."/>
            <person name="Song J."/>
            <person name="Luo H."/>
            <person name="Xiang L."/>
            <person name="Li Y."/>
            <person name="Xu Z."/>
            <person name="Ji A."/>
            <person name="Wang L."/>
            <person name="Lu S."/>
            <person name="Hayward A."/>
            <person name="Sun W."/>
            <person name="Li X."/>
            <person name="Schwartz D.C."/>
            <person name="Wang Y."/>
            <person name="Chen S."/>
        </authorList>
    </citation>
    <scope>NUCLEOTIDE SEQUENCE [LARGE SCALE GENOMIC DNA]</scope>
    <source>
        <strain evidence="8 9">ZZ0214-1</strain>
    </source>
</reference>
<gene>
    <name evidence="8" type="ORF">GSI_05044</name>
</gene>
<evidence type="ECO:0008006" key="10">
    <source>
        <dbReference type="Google" id="ProtNLM"/>
    </source>
</evidence>
<keyword evidence="5 7" id="KW-1133">Transmembrane helix</keyword>
<feature type="transmembrane region" description="Helical" evidence="7">
    <location>
        <begin position="80"/>
        <end position="101"/>
    </location>
</feature>
<organism evidence="8 9">
    <name type="scientific">Ganoderma sinense ZZ0214-1</name>
    <dbReference type="NCBI Taxonomy" id="1077348"/>
    <lineage>
        <taxon>Eukaryota</taxon>
        <taxon>Fungi</taxon>
        <taxon>Dikarya</taxon>
        <taxon>Basidiomycota</taxon>
        <taxon>Agaricomycotina</taxon>
        <taxon>Agaricomycetes</taxon>
        <taxon>Polyporales</taxon>
        <taxon>Polyporaceae</taxon>
        <taxon>Ganoderma</taxon>
    </lineage>
</organism>
<feature type="transmembrane region" description="Helical" evidence="7">
    <location>
        <begin position="108"/>
        <end position="126"/>
    </location>
</feature>
<comment type="similarity">
    <text evidence="2">Belongs to the major facilitator superfamily.</text>
</comment>
<dbReference type="PANTHER" id="PTHR23514:SF3">
    <property type="entry name" value="BYPASS OF STOP CODON PROTEIN 6"/>
    <property type="match status" value="1"/>
</dbReference>
<protein>
    <recommendedName>
        <fullName evidence="10">MFS general substrate transporter</fullName>
    </recommendedName>
</protein>
<evidence type="ECO:0000256" key="7">
    <source>
        <dbReference type="SAM" id="Phobius"/>
    </source>
</evidence>
<accession>A0A2G8SGN4</accession>
<keyword evidence="6 7" id="KW-0472">Membrane</keyword>
<proteinExistence type="inferred from homology"/>
<evidence type="ECO:0000313" key="9">
    <source>
        <dbReference type="Proteomes" id="UP000230002"/>
    </source>
</evidence>
<evidence type="ECO:0000256" key="3">
    <source>
        <dbReference type="ARBA" id="ARBA00022448"/>
    </source>
</evidence>
<evidence type="ECO:0000256" key="5">
    <source>
        <dbReference type="ARBA" id="ARBA00022989"/>
    </source>
</evidence>
<comment type="caution">
    <text evidence="8">The sequence shown here is derived from an EMBL/GenBank/DDBJ whole genome shotgun (WGS) entry which is preliminary data.</text>
</comment>
<keyword evidence="4 7" id="KW-0812">Transmembrane</keyword>
<dbReference type="Gene3D" id="1.20.1250.20">
    <property type="entry name" value="MFS general substrate transporter like domains"/>
    <property type="match status" value="1"/>
</dbReference>
<keyword evidence="9" id="KW-1185">Reference proteome</keyword>
<dbReference type="AlphaFoldDB" id="A0A2G8SGN4"/>
<evidence type="ECO:0000256" key="1">
    <source>
        <dbReference type="ARBA" id="ARBA00004127"/>
    </source>
</evidence>
<feature type="transmembrane region" description="Helical" evidence="7">
    <location>
        <begin position="161"/>
        <end position="183"/>
    </location>
</feature>
<dbReference type="GO" id="GO:0012505">
    <property type="term" value="C:endomembrane system"/>
    <property type="evidence" value="ECO:0007669"/>
    <property type="project" value="UniProtKB-SubCell"/>
</dbReference>
<evidence type="ECO:0000256" key="4">
    <source>
        <dbReference type="ARBA" id="ARBA00022692"/>
    </source>
</evidence>
<evidence type="ECO:0000313" key="8">
    <source>
        <dbReference type="EMBL" id="PIL32926.1"/>
    </source>
</evidence>
<name>A0A2G8SGN4_9APHY</name>
<keyword evidence="3" id="KW-0813">Transport</keyword>
<dbReference type="InterPro" id="IPR051788">
    <property type="entry name" value="MFS_Transporter"/>
</dbReference>
<evidence type="ECO:0000256" key="2">
    <source>
        <dbReference type="ARBA" id="ARBA00008335"/>
    </source>
</evidence>
<dbReference type="GO" id="GO:0016020">
    <property type="term" value="C:membrane"/>
    <property type="evidence" value="ECO:0007669"/>
    <property type="project" value="TreeGrafter"/>
</dbReference>
<comment type="subcellular location">
    <subcellularLocation>
        <location evidence="1">Endomembrane system</location>
        <topology evidence="1">Multi-pass membrane protein</topology>
    </subcellularLocation>
</comment>
<feature type="transmembrane region" description="Helical" evidence="7">
    <location>
        <begin position="38"/>
        <end position="60"/>
    </location>
</feature>
<dbReference type="InterPro" id="IPR036259">
    <property type="entry name" value="MFS_trans_sf"/>
</dbReference>
<dbReference type="PANTHER" id="PTHR23514">
    <property type="entry name" value="BYPASS OF STOP CODON PROTEIN 6"/>
    <property type="match status" value="1"/>
</dbReference>
<dbReference type="STRING" id="1077348.A0A2G8SGN4"/>
<dbReference type="EMBL" id="AYKW01000009">
    <property type="protein sequence ID" value="PIL32926.1"/>
    <property type="molecule type" value="Genomic_DNA"/>
</dbReference>
<dbReference type="SUPFAM" id="SSF103473">
    <property type="entry name" value="MFS general substrate transporter"/>
    <property type="match status" value="1"/>
</dbReference>
<dbReference type="Proteomes" id="UP000230002">
    <property type="component" value="Unassembled WGS sequence"/>
</dbReference>
<evidence type="ECO:0000256" key="6">
    <source>
        <dbReference type="ARBA" id="ARBA00023136"/>
    </source>
</evidence>
<dbReference type="OrthoDB" id="413079at2759"/>
<sequence>MFVRLTATLAEINRNPPREETEESSGNKYSEMFKLKSLHLMAVFILVYIGVEVTLGGAHTRVFVGWIVTYVIDLRGGSASAGYISSGFFADLTLGRIGFLWIGEHRVIFLYGIVATGLELVVWLIPSLIGDGIAVSFVDVLLGPIYLIVMNHAGRILPPSLLTGSIGWMAGFGQVGSAVLPFITGAIASKTGIKGLQPLYVPVGVADELHGLFDYISDYRRG</sequence>